<keyword evidence="9" id="KW-0084">Basement membrane</keyword>
<dbReference type="PROSITE" id="PS50025">
    <property type="entry name" value="LAM_G_DOMAIN"/>
    <property type="match status" value="5"/>
</dbReference>
<feature type="disulfide bond" evidence="22">
    <location>
        <begin position="919"/>
        <end position="933"/>
    </location>
</feature>
<evidence type="ECO:0000256" key="6">
    <source>
        <dbReference type="ARBA" id="ARBA00022729"/>
    </source>
</evidence>
<dbReference type="SMART" id="SM00181">
    <property type="entry name" value="EGF"/>
    <property type="match status" value="11"/>
</dbReference>
<evidence type="ECO:0000256" key="2">
    <source>
        <dbReference type="ARBA" id="ARBA00022525"/>
    </source>
</evidence>
<feature type="domain" description="Laminin EGF-like" evidence="26">
    <location>
        <begin position="1032"/>
        <end position="1077"/>
    </location>
</feature>
<feature type="domain" description="Laminin EGF-like" evidence="26">
    <location>
        <begin position="1487"/>
        <end position="1543"/>
    </location>
</feature>
<dbReference type="GO" id="GO:0001525">
    <property type="term" value="P:angiogenesis"/>
    <property type="evidence" value="ECO:0007669"/>
    <property type="project" value="UniProtKB-KW"/>
</dbReference>
<dbReference type="FunFam" id="2.60.120.260:FF:000017">
    <property type="entry name" value="Laminin subunit alpha 2"/>
    <property type="match status" value="1"/>
</dbReference>
<dbReference type="PROSITE" id="PS51117">
    <property type="entry name" value="LAMININ_NTER"/>
    <property type="match status" value="1"/>
</dbReference>
<dbReference type="InterPro" id="IPR013320">
    <property type="entry name" value="ConA-like_dom_sf"/>
</dbReference>
<dbReference type="SUPFAM" id="SSF49899">
    <property type="entry name" value="Concanavalin A-like lectins/glucanases"/>
    <property type="match status" value="5"/>
</dbReference>
<dbReference type="GO" id="GO:0045995">
    <property type="term" value="P:regulation of embryonic development"/>
    <property type="evidence" value="ECO:0007669"/>
    <property type="project" value="InterPro"/>
</dbReference>
<feature type="disulfide bond" evidence="21">
    <location>
        <begin position="2696"/>
        <end position="2723"/>
    </location>
</feature>
<dbReference type="InterPro" id="IPR010307">
    <property type="entry name" value="Laminin_dom_II"/>
</dbReference>
<dbReference type="GO" id="GO:0030155">
    <property type="term" value="P:regulation of cell adhesion"/>
    <property type="evidence" value="ECO:0007669"/>
    <property type="project" value="InterPro"/>
</dbReference>
<evidence type="ECO:0000259" key="27">
    <source>
        <dbReference type="PROSITE" id="PS51115"/>
    </source>
</evidence>
<evidence type="ECO:0000256" key="24">
    <source>
        <dbReference type="SAM" id="MobiDB-lite"/>
    </source>
</evidence>
<comment type="caution">
    <text evidence="22">Lacks conserved residue(s) required for the propagation of feature annotation.</text>
</comment>
<feature type="disulfide bond" evidence="22">
    <location>
        <begin position="907"/>
        <end position="916"/>
    </location>
</feature>
<dbReference type="GO" id="GO:0046872">
    <property type="term" value="F:metal ion binding"/>
    <property type="evidence" value="ECO:0007669"/>
    <property type="project" value="UniProtKB-KW"/>
</dbReference>
<keyword evidence="8" id="KW-0106">Calcium</keyword>
<dbReference type="FunFam" id="2.10.25.10:FF:000090">
    <property type="entry name" value="laminin subunit alpha"/>
    <property type="match status" value="1"/>
</dbReference>
<dbReference type="Gene3D" id="2.60.120.260">
    <property type="entry name" value="Galactose-binding domain-like"/>
    <property type="match status" value="1"/>
</dbReference>
<feature type="domain" description="Laminin EGF-like" evidence="26">
    <location>
        <begin position="882"/>
        <end position="935"/>
    </location>
</feature>
<comment type="subcellular location">
    <subcellularLocation>
        <location evidence="1">Secreted</location>
        <location evidence="1">Extracellular space</location>
        <location evidence="1">Extracellular matrix</location>
        <location evidence="1">Basement membrane</location>
    </subcellularLocation>
</comment>
<dbReference type="Pfam" id="PF00055">
    <property type="entry name" value="Laminin_N"/>
    <property type="match status" value="1"/>
</dbReference>
<proteinExistence type="predicted"/>
<dbReference type="KEGG" id="pmrn:116941604"/>
<feature type="disulfide bond" evidence="22">
    <location>
        <begin position="1005"/>
        <end position="1014"/>
    </location>
</feature>
<dbReference type="CDD" id="cd00055">
    <property type="entry name" value="EGF_Lam"/>
    <property type="match status" value="15"/>
</dbReference>
<feature type="disulfide bond" evidence="22">
    <location>
        <begin position="957"/>
        <end position="966"/>
    </location>
</feature>
<dbReference type="Pfam" id="PF00052">
    <property type="entry name" value="Laminin_B"/>
    <property type="match status" value="2"/>
</dbReference>
<dbReference type="GO" id="GO:0043256">
    <property type="term" value="C:laminin complex"/>
    <property type="evidence" value="ECO:0007669"/>
    <property type="project" value="UniProtKB-ARBA"/>
</dbReference>
<dbReference type="GO" id="GO:0043010">
    <property type="term" value="P:camera-type eye development"/>
    <property type="evidence" value="ECO:0007669"/>
    <property type="project" value="TreeGrafter"/>
</dbReference>
<keyword evidence="6" id="KW-0732">Signal</keyword>
<dbReference type="InterPro" id="IPR001791">
    <property type="entry name" value="Laminin_G"/>
</dbReference>
<accession>A0AAJ7WSM2</accession>
<feature type="disulfide bond" evidence="22">
    <location>
        <begin position="793"/>
        <end position="802"/>
    </location>
</feature>
<dbReference type="GO" id="GO:0005796">
    <property type="term" value="C:Golgi lumen"/>
    <property type="evidence" value="ECO:0007669"/>
    <property type="project" value="UniProtKB-ARBA"/>
</dbReference>
<evidence type="ECO:0000256" key="22">
    <source>
        <dbReference type="PROSITE-ProRule" id="PRU00460"/>
    </source>
</evidence>
<dbReference type="FunFam" id="2.10.25.10:FF:000775">
    <property type="entry name" value="Predicted protein"/>
    <property type="match status" value="1"/>
</dbReference>
<feature type="domain" description="Laminin EGF-like" evidence="26">
    <location>
        <begin position="1078"/>
        <end position="1123"/>
    </location>
</feature>
<comment type="function">
    <text evidence="17">Has anti-angiogenic properties that require binding of calcium ions for full activity.</text>
</comment>
<evidence type="ECO:0000256" key="9">
    <source>
        <dbReference type="ARBA" id="ARBA00022869"/>
    </source>
</evidence>
<feature type="disulfide bond" evidence="22">
    <location>
        <begin position="460"/>
        <end position="469"/>
    </location>
</feature>
<feature type="domain" description="Laminin IV type A" evidence="27">
    <location>
        <begin position="1196"/>
        <end position="1396"/>
    </location>
</feature>
<feature type="region of interest" description="Disordered" evidence="24">
    <location>
        <begin position="2754"/>
        <end position="2777"/>
    </location>
</feature>
<feature type="coiled-coil region" evidence="23">
    <location>
        <begin position="1802"/>
        <end position="1847"/>
    </location>
</feature>
<dbReference type="InterPro" id="IPR009254">
    <property type="entry name" value="Laminin_aI"/>
</dbReference>
<feature type="domain" description="Laminin EGF-like" evidence="26">
    <location>
        <begin position="428"/>
        <end position="484"/>
    </location>
</feature>
<dbReference type="GO" id="GO:0007411">
    <property type="term" value="P:axon guidance"/>
    <property type="evidence" value="ECO:0007669"/>
    <property type="project" value="TreeGrafter"/>
</dbReference>
<feature type="domain" description="Laminin G" evidence="25">
    <location>
        <begin position="2355"/>
        <end position="2533"/>
    </location>
</feature>
<dbReference type="Gene3D" id="2.10.25.10">
    <property type="entry name" value="Laminin"/>
    <property type="match status" value="14"/>
</dbReference>
<dbReference type="SMART" id="SM00180">
    <property type="entry name" value="EGF_Lam"/>
    <property type="match status" value="16"/>
</dbReference>
<keyword evidence="2" id="KW-0964">Secreted</keyword>
<evidence type="ECO:0000256" key="18">
    <source>
        <dbReference type="ARBA" id="ARBA00059829"/>
    </source>
</evidence>
<dbReference type="PROSITE" id="PS50027">
    <property type="entry name" value="EGF_LAM_2"/>
    <property type="match status" value="11"/>
</dbReference>
<feature type="disulfide bond" evidence="22">
    <location>
        <begin position="1457"/>
        <end position="1466"/>
    </location>
</feature>
<evidence type="ECO:0000256" key="13">
    <source>
        <dbReference type="ARBA" id="ARBA00023180"/>
    </source>
</evidence>
<feature type="domain" description="Laminin N-terminal" evidence="28">
    <location>
        <begin position="49"/>
        <end position="300"/>
    </location>
</feature>
<reference evidence="30" key="1">
    <citation type="submission" date="2025-08" db="UniProtKB">
        <authorList>
            <consortium name="RefSeq"/>
        </authorList>
    </citation>
    <scope>IDENTIFICATION</scope>
    <source>
        <tissue evidence="30">Sperm</tissue>
    </source>
</reference>
<comment type="function">
    <text evidence="18">Integral component of basement membranes. Component of the glomerular basement membrane (GBM), responsible for the fixed negative electrostatic membrane charge, and which provides a barrier which is both size- and charge-selective. It serves as an attachment substrate for cells. Plays essential roles in vascularization. Critical for normal heart development and for regulating the vascular response to injury. Also required for avascular cartilage development.</text>
</comment>
<dbReference type="SUPFAM" id="SSF57196">
    <property type="entry name" value="EGF/Laminin"/>
    <property type="match status" value="12"/>
</dbReference>
<evidence type="ECO:0000256" key="15">
    <source>
        <dbReference type="ARBA" id="ARBA00023292"/>
    </source>
</evidence>
<keyword evidence="5" id="KW-0479">Metal-binding</keyword>
<feature type="domain" description="Laminin G" evidence="25">
    <location>
        <begin position="2538"/>
        <end position="2723"/>
    </location>
</feature>
<dbReference type="GO" id="GO:0007420">
    <property type="term" value="P:brain development"/>
    <property type="evidence" value="ECO:0007669"/>
    <property type="project" value="UniProtKB-ARBA"/>
</dbReference>
<keyword evidence="15 22" id="KW-0424">Laminin EGF-like domain</keyword>
<dbReference type="InterPro" id="IPR050440">
    <property type="entry name" value="Laminin/Netrin_ECM"/>
</dbReference>
<feature type="domain" description="Laminin EGF-like" evidence="26">
    <location>
        <begin position="985"/>
        <end position="1031"/>
    </location>
</feature>
<keyword evidence="11 23" id="KW-0175">Coiled coil</keyword>
<feature type="domain" description="Laminin EGF-like" evidence="26">
    <location>
        <begin position="936"/>
        <end position="984"/>
    </location>
</feature>
<dbReference type="InterPro" id="IPR056863">
    <property type="entry name" value="LMN_ATRN_NET-like_EGF"/>
</dbReference>
<feature type="domain" description="Laminin G" evidence="25">
    <location>
        <begin position="2161"/>
        <end position="2345"/>
    </location>
</feature>
<dbReference type="Gene3D" id="2.170.300.10">
    <property type="entry name" value="Tie2 ligand-binding domain superfamily"/>
    <property type="match status" value="1"/>
</dbReference>
<evidence type="ECO:0000256" key="12">
    <source>
        <dbReference type="ARBA" id="ARBA00023157"/>
    </source>
</evidence>
<evidence type="ECO:0000313" key="29">
    <source>
        <dbReference type="Proteomes" id="UP001318040"/>
    </source>
</evidence>
<feature type="disulfide bond" evidence="22">
    <location>
        <begin position="1099"/>
        <end position="1108"/>
    </location>
</feature>
<feature type="disulfide bond" evidence="22">
    <location>
        <begin position="1544"/>
        <end position="1556"/>
    </location>
</feature>
<dbReference type="Gene3D" id="1.10.287.950">
    <property type="entry name" value="Methyl-accepting chemotaxis protein"/>
    <property type="match status" value="1"/>
</dbReference>
<dbReference type="GO" id="GO:0030334">
    <property type="term" value="P:regulation of cell migration"/>
    <property type="evidence" value="ECO:0007669"/>
    <property type="project" value="InterPro"/>
</dbReference>
<dbReference type="PANTHER" id="PTHR10574">
    <property type="entry name" value="NETRIN/LAMININ-RELATED"/>
    <property type="match status" value="1"/>
</dbReference>
<feature type="disulfide bond" evidence="22">
    <location>
        <begin position="936"/>
        <end position="948"/>
    </location>
</feature>
<feature type="domain" description="Laminin G" evidence="25">
    <location>
        <begin position="2798"/>
        <end position="2970"/>
    </location>
</feature>
<dbReference type="CDD" id="cd00110">
    <property type="entry name" value="LamG"/>
    <property type="match status" value="5"/>
</dbReference>
<name>A0AAJ7WSM2_PETMA</name>
<feature type="coiled-coil region" evidence="23">
    <location>
        <begin position="2099"/>
        <end position="2126"/>
    </location>
</feature>
<evidence type="ECO:0000256" key="23">
    <source>
        <dbReference type="SAM" id="Coils"/>
    </source>
</evidence>
<dbReference type="FunFam" id="2.10.25.10:FF:000242">
    <property type="entry name" value="Laminin subunit alpha 1"/>
    <property type="match status" value="1"/>
</dbReference>
<feature type="disulfide bond" evidence="22">
    <location>
        <begin position="1546"/>
        <end position="1563"/>
    </location>
</feature>
<evidence type="ECO:0000256" key="16">
    <source>
        <dbReference type="ARBA" id="ARBA00053711"/>
    </source>
</evidence>
<feature type="disulfide bond" evidence="22">
    <location>
        <begin position="985"/>
        <end position="997"/>
    </location>
</feature>
<evidence type="ECO:0000256" key="14">
    <source>
        <dbReference type="ARBA" id="ARBA00023207"/>
    </source>
</evidence>
<feature type="disulfide bond" evidence="22">
    <location>
        <begin position="1565"/>
        <end position="1574"/>
    </location>
</feature>
<evidence type="ECO:0000256" key="17">
    <source>
        <dbReference type="ARBA" id="ARBA00058618"/>
    </source>
</evidence>
<dbReference type="GO" id="GO:0009887">
    <property type="term" value="P:animal organ morphogenesis"/>
    <property type="evidence" value="ECO:0007669"/>
    <property type="project" value="TreeGrafter"/>
</dbReference>
<dbReference type="InterPro" id="IPR000742">
    <property type="entry name" value="EGF"/>
</dbReference>
<evidence type="ECO:0000259" key="28">
    <source>
        <dbReference type="PROSITE" id="PS51117"/>
    </source>
</evidence>
<evidence type="ECO:0000256" key="7">
    <source>
        <dbReference type="ARBA" id="ARBA00022737"/>
    </source>
</evidence>
<keyword evidence="12 22" id="KW-1015">Disulfide bond</keyword>
<keyword evidence="13" id="KW-0325">Glycoprotein</keyword>
<evidence type="ECO:0000256" key="5">
    <source>
        <dbReference type="ARBA" id="ARBA00022723"/>
    </source>
</evidence>
<dbReference type="FunFam" id="2.10.25.10:FF:000069">
    <property type="entry name" value="Laminin subunit alpha 1"/>
    <property type="match status" value="1"/>
</dbReference>
<sequence length="3169" mass="343665">MAHEGHTTGWEANTMPGHLCLPSADVSTPRRGPGPIKIVATVFGLGWESNSGLFPAILNLASNAKIHANATCGENSAEIFCKLVEHVPGRPNRNSQCRVCNLNSHIPDERHPITNANDGTNGWWQSPSIQNGRKFHWVTITLDLQQVFQVAYVIVKAANSPRPGNWILERSLDGATYHPWQYYSVSDSECLTRYGITPTVGNPVYRRDDEVICTSYYSRLVPLENGEIHTSLINGRPSADDPSPKLLDFTSARYIRLRLQRIRTLNADLMTLSHRDPREVDPIVTRRYYYSIKDISVGGMCICSGHASTCPWNEDTQKMECQCEHNTCGENCQHCCPGYNQRRWRPGTINNGNTCEKCNCHGKTEDCYYDAEVDRTNRSLSVHGRFSGGGVCVNCSANTAGTNCETCRDGFYRPTGVSPNDPYPCRLCQCDPQGSLSQVCIKDEKHADPERDLSPGQCLCRPGFAGERCERCAFAYRGYPDCKPCLCSMAGGTNDDPCSEPCVCKERVEGEHCDRCRAGFYDLRPRNPRGCSACFCFGLSSSCRSLPWGVTQVVDMRGWRVTDRQGLRKVKTFVEVDQVAVRNADVRRTLPALYYWLAPTSYLGNKLTAYAGHLRYSVSYDIPVDSTDSEMISDVDVIIEGNGQALSSGSLGLMLQPFEEQTLSLRLLPENFFDFRSNAPVSRDALMTALANVTRLQIRASYSSVKQAVYRLSAVSLDVASPDAAVGSPAALDVEQCHCPHGYAGTSCESCMRGHRRVDGTLHGGRCEPCRCHGHADDCDDLSGDCMLPLSGCRHNTMGPHCELCRPGFYGNATRGTADDCLPCTCPLSIASNNFSPTCHQDPRGVLTCDQCLPGYIGLRCERCADDFFGEPSSPGGSCRRCECNGNEEAWGGGRVCDARTGQCLRCRERTAGFHCERCADGFYGDATGTGGCQPCQCHPEGATAPQCDRINGQCPCRPSVVGRTCEQCAIGFYGLSSGAGCSPCPCHPVGTAGVACSADGRCHCWPGVEGRSCDRCTSGHYGFKEGGCTPCNCSHTNHHCDQETGRCLCPPNTEGTRCHRCIDDHWGVNPHAGCRACNCSAAHSRGARCDEASGQCSCLDGYGGRTCGECAQGRWGYPACRPCECHPEGTRANTCPAPPTGSLCGCDERTGQCACKENVGGTRCDACLPGTFGLNREDPRGCTACFCFGVSSVCRELQGFVRMQVFMVEGQRSMPVVNQVGQRETMSGVRYQHPEMILHAGEVLKTLHHEPFYWKLPSQFTGPKLTAYGGKLRYTVYFEAEDGSGRSDREPQVLLRGGRNKELLIYRDMAPPRPGQRTQHQMDMTEHEWRYFNSVLDQPVSRADFMSILGGIGNIFIKASYGSRMTESRISEVSLEVAARGNGSSHLQAACQVEQCECPPGYSGLSCQECAPGFFRDVSARHVPGQPRLVLGPCIPCHCNNHSASCDPESGRCQGCRHNTTGHHCDHCAPGYYGRVKGRPDDCTACACPKSNPNNFSPTCTQVGVDDFRCDACRTGYTGQYCERCSPGYYGNPSLPGEPCRPCGCHGDGSLGGECHHATGQCACLPGVMGRACDQCQPRHVLVNKNCLSCNDDCTGLLLNDLDVLAVSVMSVNLTGLIPAPYSRLEEFANMTRTLGDQLKSQKPPSQMTDAATRGVADVIGEIDAFDSRATRVLEEARATEQQLRETQERAGALLASVRSALNAALELVGNVSRLRELAVGGEDGGGTVPRAFADMEHLVAQIRAVSLARQRDVANKELGKSRELLDKVKQAFEQPRQANEGLAQDVSDLLWEVFNRLSDLQRILNEAKEATTMADELNQSNNKSLVELKDKSSTLERNLNSTKEMISQGEKILGNVKQTIHEIDKLLKQAELDQERLDTAAPKLRDRVDATVMALREKGLIELVFRAENHSAAMQALAAQLSRILDETKNQTFDATTALNAYGAIVQAVADAEETAQQADSVAGEALAQAAGPSGSLEQAGRASLQLSSELLRETKDLNDKATGFSDRLAAIKMQVTNGEDKTKALARQLASALASLASLPNDTSRAMEGVTEAAKGASEVASGVLEETMDLNKKIMNVSEHLDRVAENERSANAFIDDSAKNIAEASDKLRDVEERAARLSKRMEPFGALQDNLGRNISVIKELINQARKQAASIKVSVQSSTGDCVRTYRPEIPHGKLTYNSMVLHVKTSEPDNLLFYLGGSQNPDYMAVEMRRGRVSLVWDVGSGPGRVEYPDLAINDGNWYRIEATRSLRVGALSIRAFKGDRGGVSQLPSRGTSPEGNSAFDVDETTLLFIGGLTGGVKKADSVKATSFKGCMGEAFLDGRSVGLWNFREMEGTCGGCEISPQAAEAEVSTQFDGEGFVPVERPIRWNSEVSIITFKFRTFSPNALLMYLATADKKDFLSIELVNGQVRVWYDLGSGPGNVTSDNKHNDGNWRSLKFSRSKQMGTLIVEDEARNVVNKKSRSQGASGGLNLSSMDLIYFGGLPDGVLPRGEVKSRTFTGCIKGVEISRSYFNLLTFKNSIGVKKGCSLEHVHMASIESPGFVELPATTASLPPSSEISFSFSSTNASGLLLHAAGEQSPRVVRKRRQSGVPYYAVYLLDGNLEVLFSTGDATRKIVKKSTGGAYSDGREHAVVVSRRQRVVRMSVDDSSSRDANLGSDGEITVARLFVGGTSAGYSPPSSVPVHTYTGCVQNIIVNGVLQDFAHSLNFDNVDIGRCRTSEPRWRATMQPTGRRAEGGSGRAVVVPELNRPQPGRGLPTPPPHAAPNKPATTTAQMPVRCAVEAAASLEANSLQFGLKKDSHAVLTFDRDTVKRRLVLQLSVRTVASDGLLLYMGSANNLAALQLIGGRPQFTFDLGKGVIKVTAAQLINDGIWHTLRVERGKRKVDLSVDTRQRATTKLPSGSSNLEVERRLYLGGAPAGSPGIKRLGNVTHSLAGCIGDFSLNGAKHSLSPATFLLNHVEGCYQNVEPGFYFQGTGYAMLAAGGYRVGTDLEISLEFRTTQLDGVLLAISSPRMDAVGIELVAGKVLFHADNGAGRFSAELSPLALTEAGSAGTGAGHLCDGHWHRLEASKLKNRLVLKVDGAATEAASPHQSNSADTNDPVYVGGFREGVKQHALTTQVPFRGCIRNLRFMKSHQIQPQIHLGEASDMMGVLPHSCPAQS</sequence>
<comment type="subunit">
    <text evidence="19">Has a strong tendency to aggregate in dimers or stellate structures. Interacts with other basement membrane components such as laminin, prolargin and collagen type IV. Interacts with COL13A1. Interacts with FGFBP1. Interacts with VWA1. Interacts (via C-terminus) with ECM1 (via C-terminus). Interacts with SVEP1.</text>
</comment>
<feature type="disulfide bond" evidence="22">
    <location>
        <begin position="1514"/>
        <end position="1523"/>
    </location>
</feature>
<evidence type="ECO:0000259" key="26">
    <source>
        <dbReference type="PROSITE" id="PS50027"/>
    </source>
</evidence>
<dbReference type="InterPro" id="IPR000034">
    <property type="entry name" value="Laminin_IV"/>
</dbReference>
<dbReference type="Pfam" id="PF02210">
    <property type="entry name" value="Laminin_G_2"/>
    <property type="match status" value="2"/>
</dbReference>
<comment type="function">
    <text evidence="16">Anti-angiogenic and anti-tumor peptide that inhibits endothelial cell migration, collagen-induced endothelial tube morphogenesis and blood vessel growth in the chorioallantoic membrane. Blocks endothelial cell adhesion to fibronectin and type I collagen. Anti-tumor agent in neovascularization. Interaction with its ligand, integrin alpha2/beta1, is required for the anti-angiogenic properties. Evokes a reduction in phosphorylation of receptor tyrosine kinases via alpha2/beta1 integrin-mediated activation of the tyrosine phosphatase, PTPN6.</text>
</comment>
<dbReference type="InterPro" id="IPR008211">
    <property type="entry name" value="Laminin_N"/>
</dbReference>
<dbReference type="GO" id="GO:0007155">
    <property type="term" value="P:cell adhesion"/>
    <property type="evidence" value="ECO:0007669"/>
    <property type="project" value="UniProtKB-KW"/>
</dbReference>
<dbReference type="Proteomes" id="UP001318040">
    <property type="component" value="Chromosome 12"/>
</dbReference>
<evidence type="ECO:0000256" key="11">
    <source>
        <dbReference type="ARBA" id="ARBA00023054"/>
    </source>
</evidence>
<dbReference type="PRINTS" id="PR00011">
    <property type="entry name" value="EGFLAMININ"/>
</dbReference>
<feature type="disulfide bond" evidence="22">
    <location>
        <begin position="1080"/>
        <end position="1097"/>
    </location>
</feature>
<dbReference type="GO" id="GO:0005102">
    <property type="term" value="F:signaling receptor binding"/>
    <property type="evidence" value="ECO:0007669"/>
    <property type="project" value="InterPro"/>
</dbReference>
<keyword evidence="29" id="KW-1185">Reference proteome</keyword>
<feature type="disulfide bond" evidence="22">
    <location>
        <begin position="1078"/>
        <end position="1090"/>
    </location>
</feature>
<dbReference type="Pfam" id="PF00054">
    <property type="entry name" value="Laminin_G_1"/>
    <property type="match status" value="3"/>
</dbReference>
<organism evidence="29 30">
    <name type="scientific">Petromyzon marinus</name>
    <name type="common">Sea lamprey</name>
    <dbReference type="NCBI Taxonomy" id="7757"/>
    <lineage>
        <taxon>Eukaryota</taxon>
        <taxon>Metazoa</taxon>
        <taxon>Chordata</taxon>
        <taxon>Craniata</taxon>
        <taxon>Vertebrata</taxon>
        <taxon>Cyclostomata</taxon>
        <taxon>Hyperoartia</taxon>
        <taxon>Petromyzontiformes</taxon>
        <taxon>Petromyzontidae</taxon>
        <taxon>Petromyzon</taxon>
    </lineage>
</organism>
<dbReference type="SMART" id="SM00281">
    <property type="entry name" value="LamB"/>
    <property type="match status" value="2"/>
</dbReference>
<dbReference type="FunFam" id="2.10.25.10:FF:000051">
    <property type="entry name" value="Laminin subunit alpha 4"/>
    <property type="match status" value="1"/>
</dbReference>
<dbReference type="RefSeq" id="XP_032808699.1">
    <property type="nucleotide sequence ID" value="XM_032952808.1"/>
</dbReference>
<dbReference type="GO" id="GO:0005201">
    <property type="term" value="F:extracellular matrix structural constituent"/>
    <property type="evidence" value="ECO:0007669"/>
    <property type="project" value="TreeGrafter"/>
</dbReference>
<feature type="domain" description="Laminin EGF-like" evidence="26">
    <location>
        <begin position="1544"/>
        <end position="1590"/>
    </location>
</feature>
<evidence type="ECO:0000256" key="20">
    <source>
        <dbReference type="ARBA" id="ARBA00071089"/>
    </source>
</evidence>
<dbReference type="SMART" id="SM00136">
    <property type="entry name" value="LamNT"/>
    <property type="match status" value="1"/>
</dbReference>
<feature type="disulfide bond" evidence="22">
    <location>
        <begin position="938"/>
        <end position="955"/>
    </location>
</feature>
<evidence type="ECO:0000259" key="25">
    <source>
        <dbReference type="PROSITE" id="PS50025"/>
    </source>
</evidence>
<dbReference type="InterPro" id="IPR002049">
    <property type="entry name" value="LE_dom"/>
</dbReference>
<dbReference type="Gene3D" id="2.60.120.200">
    <property type="match status" value="5"/>
</dbReference>
<evidence type="ECO:0000313" key="30">
    <source>
        <dbReference type="RefSeq" id="XP_032808699.1"/>
    </source>
</evidence>
<evidence type="ECO:0000256" key="21">
    <source>
        <dbReference type="PROSITE-ProRule" id="PRU00122"/>
    </source>
</evidence>
<keyword evidence="4" id="KW-0037">Angiogenesis</keyword>
<protein>
    <recommendedName>
        <fullName evidence="20">Basement membrane-specific heparan sulfate proteoglycan core protein</fullName>
    </recommendedName>
</protein>
<feature type="domain" description="Laminin EGF-like" evidence="26">
    <location>
        <begin position="770"/>
        <end position="823"/>
    </location>
</feature>
<dbReference type="Pfam" id="PF00053">
    <property type="entry name" value="EGF_laminin"/>
    <property type="match status" value="12"/>
</dbReference>
<keyword evidence="14" id="KW-0357">Heparan sulfate</keyword>
<dbReference type="Pfam" id="PF24973">
    <property type="entry name" value="EGF_LMN_ATRN"/>
    <property type="match status" value="1"/>
</dbReference>
<keyword evidence="7" id="KW-0677">Repeat</keyword>
<evidence type="ECO:0000256" key="3">
    <source>
        <dbReference type="ARBA" id="ARBA00022530"/>
    </source>
</evidence>
<dbReference type="Pfam" id="PF06008">
    <property type="entry name" value="Laminin_I"/>
    <property type="match status" value="1"/>
</dbReference>
<gene>
    <name evidence="30" type="primary">LOC116941604</name>
</gene>
<dbReference type="PROSITE" id="PS01248">
    <property type="entry name" value="EGF_LAM_1"/>
    <property type="match status" value="8"/>
</dbReference>
<keyword evidence="3" id="KW-0272">Extracellular matrix</keyword>
<dbReference type="GO" id="GO:0009888">
    <property type="term" value="P:tissue development"/>
    <property type="evidence" value="ECO:0007669"/>
    <property type="project" value="TreeGrafter"/>
</dbReference>
<dbReference type="SMART" id="SM00282">
    <property type="entry name" value="LamG"/>
    <property type="match status" value="5"/>
</dbReference>
<evidence type="ECO:0000256" key="19">
    <source>
        <dbReference type="ARBA" id="ARBA00063958"/>
    </source>
</evidence>
<keyword evidence="10" id="KW-0130">Cell adhesion</keyword>
<evidence type="ECO:0000256" key="10">
    <source>
        <dbReference type="ARBA" id="ARBA00022889"/>
    </source>
</evidence>
<evidence type="ECO:0000256" key="4">
    <source>
        <dbReference type="ARBA" id="ARBA00022657"/>
    </source>
</evidence>
<dbReference type="PROSITE" id="PS51115">
    <property type="entry name" value="LAMININ_IVA"/>
    <property type="match status" value="2"/>
</dbReference>
<dbReference type="PANTHER" id="PTHR10574:SF409">
    <property type="entry name" value="LAMININ SUBUNIT ALPHA-1"/>
    <property type="match status" value="1"/>
</dbReference>
<feature type="domain" description="Laminin IV type A" evidence="27">
    <location>
        <begin position="554"/>
        <end position="736"/>
    </location>
</feature>
<keyword evidence="14" id="KW-0654">Proteoglycan</keyword>
<feature type="domain" description="Laminin EGF-like" evidence="26">
    <location>
        <begin position="1438"/>
        <end position="1486"/>
    </location>
</feature>
<dbReference type="FunFam" id="2.10.25.10:FF:000106">
    <property type="entry name" value="Heparan sulfate proteoglycan 2"/>
    <property type="match status" value="2"/>
</dbReference>
<feature type="disulfide bond" evidence="22">
    <location>
        <begin position="428"/>
        <end position="440"/>
    </location>
</feature>
<evidence type="ECO:0000256" key="8">
    <source>
        <dbReference type="ARBA" id="ARBA00022837"/>
    </source>
</evidence>
<dbReference type="FunFam" id="2.10.25.10:FF:000189">
    <property type="entry name" value="Laminin subunit alpha 2"/>
    <property type="match status" value="1"/>
</dbReference>
<dbReference type="FunFam" id="2.10.25.10:FF:000033">
    <property type="entry name" value="Laminin subunit alpha 2"/>
    <property type="match status" value="1"/>
</dbReference>
<dbReference type="Pfam" id="PF06009">
    <property type="entry name" value="Laminin_II"/>
    <property type="match status" value="1"/>
</dbReference>
<feature type="domain" description="Laminin G" evidence="25">
    <location>
        <begin position="2975"/>
        <end position="3165"/>
    </location>
</feature>
<feature type="disulfide bond" evidence="22">
    <location>
        <begin position="1050"/>
        <end position="1059"/>
    </location>
</feature>
<dbReference type="GO" id="GO:0005576">
    <property type="term" value="C:extracellular region"/>
    <property type="evidence" value="ECO:0007669"/>
    <property type="project" value="UniProtKB-ARBA"/>
</dbReference>
<dbReference type="FunFam" id="2.10.25.10:FF:000128">
    <property type="entry name" value="laminin subunit alpha-2 isoform X1"/>
    <property type="match status" value="1"/>
</dbReference>
<feature type="disulfide bond" evidence="22">
    <location>
        <begin position="1156"/>
        <end position="1165"/>
    </location>
</feature>
<evidence type="ECO:0000256" key="1">
    <source>
        <dbReference type="ARBA" id="ARBA00004302"/>
    </source>
</evidence>
<feature type="domain" description="Laminin EGF-like" evidence="26">
    <location>
        <begin position="1124"/>
        <end position="1185"/>
    </location>
</feature>